<dbReference type="InterPro" id="IPR002401">
    <property type="entry name" value="Cyt_P450_E_grp-I"/>
</dbReference>
<dbReference type="SUPFAM" id="SSF48264">
    <property type="entry name" value="Cytochrome P450"/>
    <property type="match status" value="1"/>
</dbReference>
<dbReference type="InterPro" id="IPR001128">
    <property type="entry name" value="Cyt_P450"/>
</dbReference>
<comment type="cofactor">
    <cofactor evidence="5">
        <name>heme</name>
        <dbReference type="ChEBI" id="CHEBI:30413"/>
    </cofactor>
</comment>
<evidence type="ECO:0000256" key="1">
    <source>
        <dbReference type="ARBA" id="ARBA00010617"/>
    </source>
</evidence>
<dbReference type="GO" id="GO:0005737">
    <property type="term" value="C:cytoplasm"/>
    <property type="evidence" value="ECO:0000318"/>
    <property type="project" value="GO_Central"/>
</dbReference>
<dbReference type="PRINTS" id="PR00463">
    <property type="entry name" value="EP450I"/>
</dbReference>
<keyword evidence="5 6" id="KW-0349">Heme</keyword>
<reference evidence="8" key="1">
    <citation type="submission" date="2008-03" db="EMBL/GenBank/DDBJ databases">
        <title>Annotation of Ixodes scapularis.</title>
        <authorList>
            <consortium name="Ixodes scapularis Genome Project Consortium"/>
            <person name="Caler E."/>
            <person name="Hannick L.I."/>
            <person name="Bidwell S."/>
            <person name="Joardar V."/>
            <person name="Thiagarajan M."/>
            <person name="Amedeo P."/>
            <person name="Galinsky K.J."/>
            <person name="Schobel S."/>
            <person name="Inman J."/>
            <person name="Hostetler J."/>
            <person name="Miller J."/>
            <person name="Hammond M."/>
            <person name="Megy K."/>
            <person name="Lawson D."/>
            <person name="Kodira C."/>
            <person name="Sutton G."/>
            <person name="Meyer J."/>
            <person name="Hill C.A."/>
            <person name="Birren B."/>
            <person name="Nene V."/>
            <person name="Collins F."/>
            <person name="Alarcon-Chaidez F."/>
            <person name="Wikel S."/>
            <person name="Strausberg R."/>
        </authorList>
    </citation>
    <scope>NUCLEOTIDE SEQUENCE [LARGE SCALE GENOMIC DNA]</scope>
    <source>
        <strain evidence="8">Wikel</strain>
    </source>
</reference>
<keyword evidence="3 5" id="KW-0408">Iron</keyword>
<evidence type="ECO:0000256" key="6">
    <source>
        <dbReference type="RuleBase" id="RU000461"/>
    </source>
</evidence>
<sequence>MKLGTTNVVILNDLASIKQFYCAEDELSRPRESILNEVTRGTMGMANLNGEAWTVNRNFSLRMLRDLGFGKAPMEEHITEELFNLVNQIEAAKGRAIPVLHFIFPSILNVSSALLFGTRYALGDPKREHLTKHVEAYVQLFHSGTLIESKPRWLSRLEASLPFTRTGAMRRLRNVLLDFIRRITSVWCFFCLFYSFAEQYLLGNIAELLLGSASNSPSLIHWLLLVCAQNPDRIQAKIQKEVDDVVGRQRQPTWEDRKAMPFTMASVIEITRWKVILAIGLPRGVQKDTSIGGHHIPKGTMVLVNVMGVHRNPELWENPNEFDPTRFLVAEGTELSKKPEHHIAFSLGRRKCPGEMLGNVELFLYLATLLQNFSVFPEEGTQLPDLGSLATTCCHPSVKKLRFVPRR</sequence>
<keyword evidence="6" id="KW-0560">Oxidoreductase</keyword>
<organism evidence="7 8">
    <name type="scientific">Ixodes scapularis</name>
    <name type="common">Black-legged tick</name>
    <name type="synonym">Deer tick</name>
    <dbReference type="NCBI Taxonomy" id="6945"/>
    <lineage>
        <taxon>Eukaryota</taxon>
        <taxon>Metazoa</taxon>
        <taxon>Ecdysozoa</taxon>
        <taxon>Arthropoda</taxon>
        <taxon>Chelicerata</taxon>
        <taxon>Arachnida</taxon>
        <taxon>Acari</taxon>
        <taxon>Parasitiformes</taxon>
        <taxon>Ixodida</taxon>
        <taxon>Ixodoidea</taxon>
        <taxon>Ixodidae</taxon>
        <taxon>Ixodinae</taxon>
        <taxon>Ixodes</taxon>
    </lineage>
</organism>
<evidence type="ECO:0000256" key="2">
    <source>
        <dbReference type="ARBA" id="ARBA00022723"/>
    </source>
</evidence>
<dbReference type="Gene3D" id="1.10.630.10">
    <property type="entry name" value="Cytochrome P450"/>
    <property type="match status" value="1"/>
</dbReference>
<dbReference type="GO" id="GO:0006805">
    <property type="term" value="P:xenobiotic metabolic process"/>
    <property type="evidence" value="ECO:0000318"/>
    <property type="project" value="GO_Central"/>
</dbReference>
<dbReference type="InterPro" id="IPR036396">
    <property type="entry name" value="Cyt_P450_sf"/>
</dbReference>
<keyword evidence="4 6" id="KW-0503">Monooxygenase</keyword>
<evidence type="ECO:0000256" key="4">
    <source>
        <dbReference type="ARBA" id="ARBA00023033"/>
    </source>
</evidence>
<evidence type="ECO:0000313" key="8">
    <source>
        <dbReference type="Proteomes" id="UP000001555"/>
    </source>
</evidence>
<dbReference type="EMBL" id="ABJB010906625">
    <property type="status" value="NOT_ANNOTATED_CDS"/>
    <property type="molecule type" value="Genomic_DNA"/>
</dbReference>
<keyword evidence="8" id="KW-1185">Reference proteome</keyword>
<reference evidence="7" key="2">
    <citation type="submission" date="2022-10" db="UniProtKB">
        <authorList>
            <consortium name="EnsemblMetazoa"/>
        </authorList>
    </citation>
    <scope>IDENTIFICATION</scope>
    <source>
        <strain evidence="7">wikel</strain>
    </source>
</reference>
<protein>
    <submittedName>
        <fullName evidence="7">Uncharacterized protein</fullName>
    </submittedName>
</protein>
<name>A0A905FYE6_IXOSC</name>
<dbReference type="EnsemblMetazoa" id="ISCW028490-RA">
    <property type="protein sequence ID" value="ISCW028490-PA"/>
    <property type="gene ID" value="ISCW028490"/>
</dbReference>
<dbReference type="PROSITE" id="PS00086">
    <property type="entry name" value="CYTOCHROME_P450"/>
    <property type="match status" value="1"/>
</dbReference>
<dbReference type="EMBL" id="ABJB010948131">
    <property type="status" value="NOT_ANNOTATED_CDS"/>
    <property type="molecule type" value="Genomic_DNA"/>
</dbReference>
<dbReference type="InterPro" id="IPR050182">
    <property type="entry name" value="Cytochrome_P450_fam2"/>
</dbReference>
<dbReference type="GO" id="GO:0016712">
    <property type="term" value="F:oxidoreductase activity, acting on paired donors, with incorporation or reduction of molecular oxygen, reduced flavin or flavoprotein as one donor, and incorporation of one atom of oxygen"/>
    <property type="evidence" value="ECO:0000318"/>
    <property type="project" value="GO_Central"/>
</dbReference>
<evidence type="ECO:0000256" key="5">
    <source>
        <dbReference type="PIRSR" id="PIRSR602401-1"/>
    </source>
</evidence>
<evidence type="ECO:0000256" key="3">
    <source>
        <dbReference type="ARBA" id="ARBA00023004"/>
    </source>
</evidence>
<dbReference type="Proteomes" id="UP000001555">
    <property type="component" value="Unassembled WGS sequence"/>
</dbReference>
<dbReference type="Pfam" id="PF00067">
    <property type="entry name" value="p450"/>
    <property type="match status" value="2"/>
</dbReference>
<keyword evidence="2 5" id="KW-0479">Metal-binding</keyword>
<dbReference type="EMBL" id="ABJB010780237">
    <property type="status" value="NOT_ANNOTATED_CDS"/>
    <property type="molecule type" value="Genomic_DNA"/>
</dbReference>
<dbReference type="PANTHER" id="PTHR24300">
    <property type="entry name" value="CYTOCHROME P450 508A4-RELATED"/>
    <property type="match status" value="1"/>
</dbReference>
<dbReference type="GO" id="GO:0006082">
    <property type="term" value="P:organic acid metabolic process"/>
    <property type="evidence" value="ECO:0000318"/>
    <property type="project" value="GO_Central"/>
</dbReference>
<accession>A0A905FYE6</accession>
<proteinExistence type="inferred from homology"/>
<dbReference type="EMBL" id="ABJB010183741">
    <property type="status" value="NOT_ANNOTATED_CDS"/>
    <property type="molecule type" value="Genomic_DNA"/>
</dbReference>
<dbReference type="GO" id="GO:0020037">
    <property type="term" value="F:heme binding"/>
    <property type="evidence" value="ECO:0000318"/>
    <property type="project" value="GO_Central"/>
</dbReference>
<dbReference type="GO" id="GO:0005506">
    <property type="term" value="F:iron ion binding"/>
    <property type="evidence" value="ECO:0007669"/>
    <property type="project" value="InterPro"/>
</dbReference>
<evidence type="ECO:0000313" key="7">
    <source>
        <dbReference type="EnsemblMetazoa" id="ISCW028490-PA"/>
    </source>
</evidence>
<dbReference type="AlphaFoldDB" id="A0A905FYE6"/>
<dbReference type="EMBL" id="ABJB010555698">
    <property type="status" value="NOT_ANNOTATED_CDS"/>
    <property type="molecule type" value="Genomic_DNA"/>
</dbReference>
<feature type="binding site" description="axial binding residue" evidence="5">
    <location>
        <position position="352"/>
    </location>
    <ligand>
        <name>heme</name>
        <dbReference type="ChEBI" id="CHEBI:30413"/>
    </ligand>
    <ligandPart>
        <name>Fe</name>
        <dbReference type="ChEBI" id="CHEBI:18248"/>
    </ligandPart>
</feature>
<dbReference type="PANTHER" id="PTHR24300:SF375">
    <property type="entry name" value="CYTOCHROME P450 FAMILY"/>
    <property type="match status" value="1"/>
</dbReference>
<dbReference type="InterPro" id="IPR017972">
    <property type="entry name" value="Cyt_P450_CS"/>
</dbReference>
<comment type="similarity">
    <text evidence="1 6">Belongs to the cytochrome P450 family.</text>
</comment>